<reference evidence="2" key="1">
    <citation type="journal article" date="2022" name="New Phytol.">
        <title>Evolutionary transition to the ectomycorrhizal habit in the genomes of a hyperdiverse lineage of mushroom-forming fungi.</title>
        <authorList>
            <person name="Looney B."/>
            <person name="Miyauchi S."/>
            <person name="Morin E."/>
            <person name="Drula E."/>
            <person name="Courty P.E."/>
            <person name="Kohler A."/>
            <person name="Kuo A."/>
            <person name="LaButti K."/>
            <person name="Pangilinan J."/>
            <person name="Lipzen A."/>
            <person name="Riley R."/>
            <person name="Andreopoulos W."/>
            <person name="He G."/>
            <person name="Johnson J."/>
            <person name="Nolan M."/>
            <person name="Tritt A."/>
            <person name="Barry K.W."/>
            <person name="Grigoriev I.V."/>
            <person name="Nagy L.G."/>
            <person name="Hibbett D."/>
            <person name="Henrissat B."/>
            <person name="Matheny P.B."/>
            <person name="Labbe J."/>
            <person name="Martin F.M."/>
        </authorList>
    </citation>
    <scope>NUCLEOTIDE SEQUENCE</scope>
    <source>
        <strain evidence="2">BPL690</strain>
    </source>
</reference>
<keyword evidence="3" id="KW-1185">Reference proteome</keyword>
<proteinExistence type="predicted"/>
<dbReference type="AlphaFoldDB" id="A0AAD4QPT7"/>
<protein>
    <submittedName>
        <fullName evidence="2">Uncharacterized protein</fullName>
    </submittedName>
</protein>
<feature type="compositionally biased region" description="Low complexity" evidence="1">
    <location>
        <begin position="83"/>
        <end position="94"/>
    </location>
</feature>
<sequence>MNNPAISYHDRAQAVNPVALQDLAAAYATLQQSVEELSQNMQALLQTAQEMLEGTTSERNRRDRRARQGMGGIYAEDFQVDGQRQQRWQQRTTQ</sequence>
<gene>
    <name evidence="2" type="ORF">B0F90DRAFT_1816330</name>
</gene>
<name>A0AAD4QPT7_9AGAM</name>
<organism evidence="2 3">
    <name type="scientific">Multifurca ochricompacta</name>
    <dbReference type="NCBI Taxonomy" id="376703"/>
    <lineage>
        <taxon>Eukaryota</taxon>
        <taxon>Fungi</taxon>
        <taxon>Dikarya</taxon>
        <taxon>Basidiomycota</taxon>
        <taxon>Agaricomycotina</taxon>
        <taxon>Agaricomycetes</taxon>
        <taxon>Russulales</taxon>
        <taxon>Russulaceae</taxon>
        <taxon>Multifurca</taxon>
    </lineage>
</organism>
<accession>A0AAD4QPT7</accession>
<evidence type="ECO:0000313" key="2">
    <source>
        <dbReference type="EMBL" id="KAI0303540.1"/>
    </source>
</evidence>
<dbReference type="EMBL" id="WTXG01000009">
    <property type="protein sequence ID" value="KAI0303540.1"/>
    <property type="molecule type" value="Genomic_DNA"/>
</dbReference>
<comment type="caution">
    <text evidence="2">The sequence shown here is derived from an EMBL/GenBank/DDBJ whole genome shotgun (WGS) entry which is preliminary data.</text>
</comment>
<evidence type="ECO:0000256" key="1">
    <source>
        <dbReference type="SAM" id="MobiDB-lite"/>
    </source>
</evidence>
<feature type="region of interest" description="Disordered" evidence="1">
    <location>
        <begin position="52"/>
        <end position="94"/>
    </location>
</feature>
<evidence type="ECO:0000313" key="3">
    <source>
        <dbReference type="Proteomes" id="UP001203297"/>
    </source>
</evidence>
<dbReference type="Proteomes" id="UP001203297">
    <property type="component" value="Unassembled WGS sequence"/>
</dbReference>